<gene>
    <name evidence="2" type="ORF">SDC9_55993</name>
</gene>
<evidence type="ECO:0000256" key="1">
    <source>
        <dbReference type="SAM" id="Phobius"/>
    </source>
</evidence>
<name>A0A644X1B1_9ZZZZ</name>
<evidence type="ECO:0000313" key="2">
    <source>
        <dbReference type="EMBL" id="MPM09671.1"/>
    </source>
</evidence>
<keyword evidence="1" id="KW-0812">Transmembrane</keyword>
<sequence>MKKKNRQSKKLKSKTTRSVILLLQLNYTILESIIKFKKENDYCIITLEIMAILSLSLIFLIKELFHKK</sequence>
<feature type="transmembrane region" description="Helical" evidence="1">
    <location>
        <begin position="42"/>
        <end position="61"/>
    </location>
</feature>
<comment type="caution">
    <text evidence="2">The sequence shown here is derived from an EMBL/GenBank/DDBJ whole genome shotgun (WGS) entry which is preliminary data.</text>
</comment>
<organism evidence="2">
    <name type="scientific">bioreactor metagenome</name>
    <dbReference type="NCBI Taxonomy" id="1076179"/>
    <lineage>
        <taxon>unclassified sequences</taxon>
        <taxon>metagenomes</taxon>
        <taxon>ecological metagenomes</taxon>
    </lineage>
</organism>
<dbReference type="AlphaFoldDB" id="A0A644X1B1"/>
<keyword evidence="1" id="KW-1133">Transmembrane helix</keyword>
<reference evidence="2" key="1">
    <citation type="submission" date="2019-08" db="EMBL/GenBank/DDBJ databases">
        <authorList>
            <person name="Kucharzyk K."/>
            <person name="Murdoch R.W."/>
            <person name="Higgins S."/>
            <person name="Loffler F."/>
        </authorList>
    </citation>
    <scope>NUCLEOTIDE SEQUENCE</scope>
</reference>
<dbReference type="EMBL" id="VSSQ01001598">
    <property type="protein sequence ID" value="MPM09671.1"/>
    <property type="molecule type" value="Genomic_DNA"/>
</dbReference>
<proteinExistence type="predicted"/>
<protein>
    <submittedName>
        <fullName evidence="2">Uncharacterized protein</fullName>
    </submittedName>
</protein>
<keyword evidence="1" id="KW-0472">Membrane</keyword>
<accession>A0A644X1B1</accession>